<organism evidence="2 3">
    <name type="scientific">Hypothenemus hampei</name>
    <name type="common">Coffee berry borer</name>
    <dbReference type="NCBI Taxonomy" id="57062"/>
    <lineage>
        <taxon>Eukaryota</taxon>
        <taxon>Metazoa</taxon>
        <taxon>Ecdysozoa</taxon>
        <taxon>Arthropoda</taxon>
        <taxon>Hexapoda</taxon>
        <taxon>Insecta</taxon>
        <taxon>Pterygota</taxon>
        <taxon>Neoptera</taxon>
        <taxon>Endopterygota</taxon>
        <taxon>Coleoptera</taxon>
        <taxon>Polyphaga</taxon>
        <taxon>Cucujiformia</taxon>
        <taxon>Curculionidae</taxon>
        <taxon>Scolytinae</taxon>
        <taxon>Hypothenemus</taxon>
    </lineage>
</organism>
<proteinExistence type="predicted"/>
<gene>
    <name evidence="2" type="ORF">ABEB36_006417</name>
</gene>
<evidence type="ECO:0000313" key="2">
    <source>
        <dbReference type="EMBL" id="KAL1501011.1"/>
    </source>
</evidence>
<protein>
    <recommendedName>
        <fullName evidence="4">Transmembrane protein</fullName>
    </recommendedName>
</protein>
<keyword evidence="1" id="KW-0812">Transmembrane</keyword>
<feature type="transmembrane region" description="Helical" evidence="1">
    <location>
        <begin position="12"/>
        <end position="40"/>
    </location>
</feature>
<evidence type="ECO:0000313" key="3">
    <source>
        <dbReference type="Proteomes" id="UP001566132"/>
    </source>
</evidence>
<keyword evidence="3" id="KW-1185">Reference proteome</keyword>
<name>A0ABD1ER61_HYPHA</name>
<dbReference type="AlphaFoldDB" id="A0ABD1ER61"/>
<keyword evidence="1" id="KW-0472">Membrane</keyword>
<feature type="transmembrane region" description="Helical" evidence="1">
    <location>
        <begin position="81"/>
        <end position="108"/>
    </location>
</feature>
<dbReference type="Proteomes" id="UP001566132">
    <property type="component" value="Unassembled WGS sequence"/>
</dbReference>
<accession>A0ABD1ER61</accession>
<keyword evidence="1" id="KW-1133">Transmembrane helix</keyword>
<feature type="transmembrane region" description="Helical" evidence="1">
    <location>
        <begin position="120"/>
        <end position="141"/>
    </location>
</feature>
<evidence type="ECO:0000256" key="1">
    <source>
        <dbReference type="SAM" id="Phobius"/>
    </source>
</evidence>
<reference evidence="2 3" key="1">
    <citation type="submission" date="2024-05" db="EMBL/GenBank/DDBJ databases">
        <title>Genetic variation in Jamaican populations of the coffee berry borer (Hypothenemus hampei).</title>
        <authorList>
            <person name="Errbii M."/>
            <person name="Myrie A."/>
        </authorList>
    </citation>
    <scope>NUCLEOTIDE SEQUENCE [LARGE SCALE GENOMIC DNA]</scope>
    <source>
        <strain evidence="2">JA-Hopewell-2020-01-JO</strain>
        <tissue evidence="2">Whole body</tissue>
    </source>
</reference>
<sequence length="353" mass="39712">MAFIEKCFCCSLPIACGFFAAYLLIAYLIAFAFELIWIILESSSKVLPAVAVLLSAGYFAMSLFAALLLHGLATKNTLCLVTWIFATMILTIPEAGLAIHMAVNYWGIGHIYGITELCCWLLRIMINVIQMVLIQSLYTLWKDEDLIDKRIQELSGVAVVGADPQFYHNSGFEHSPVDQVDGSLKRYGSMPQLWNNHNYNFHMVPLAYPPAGFNYSSEFNASIFVPDQSELIYPEKKSHSLVDLRFLDYTFPRWPAVGKAMSEVNYAATLPSTKLTRCQSMDGGLNEDGHSIIKNRTGFYARPLENYGVPIYYGPLDGPDFLIYKKQLERLNSRNSLSNNSADEISKYRDVAL</sequence>
<evidence type="ECO:0008006" key="4">
    <source>
        <dbReference type="Google" id="ProtNLM"/>
    </source>
</evidence>
<comment type="caution">
    <text evidence="2">The sequence shown here is derived from an EMBL/GenBank/DDBJ whole genome shotgun (WGS) entry which is preliminary data.</text>
</comment>
<dbReference type="EMBL" id="JBDJPC010000005">
    <property type="protein sequence ID" value="KAL1501011.1"/>
    <property type="molecule type" value="Genomic_DNA"/>
</dbReference>
<feature type="transmembrane region" description="Helical" evidence="1">
    <location>
        <begin position="46"/>
        <end position="69"/>
    </location>
</feature>